<feature type="domain" description="Toprim" evidence="13">
    <location>
        <begin position="251"/>
        <end position="330"/>
    </location>
</feature>
<dbReference type="InterPro" id="IPR013264">
    <property type="entry name" value="DNAG_N"/>
</dbReference>
<dbReference type="Gene3D" id="3.40.1360.10">
    <property type="match status" value="1"/>
</dbReference>
<dbReference type="InterPro" id="IPR050219">
    <property type="entry name" value="DnaG_primase"/>
</dbReference>
<dbReference type="InterPro" id="IPR006171">
    <property type="entry name" value="TOPRIM_dom"/>
</dbReference>
<dbReference type="GO" id="GO:0008270">
    <property type="term" value="F:zinc ion binding"/>
    <property type="evidence" value="ECO:0007669"/>
    <property type="project" value="UniProtKB-KW"/>
</dbReference>
<evidence type="ECO:0000256" key="1">
    <source>
        <dbReference type="ARBA" id="ARBA00001947"/>
    </source>
</evidence>
<dbReference type="Gene3D" id="3.90.580.10">
    <property type="entry name" value="Zinc finger, CHC2-type domain"/>
    <property type="match status" value="1"/>
</dbReference>
<gene>
    <name evidence="14" type="ORF">A45J_0418</name>
</gene>
<dbReference type="CDD" id="cd03364">
    <property type="entry name" value="TOPRIM_DnaG_primases"/>
    <property type="match status" value="1"/>
</dbReference>
<proteinExistence type="inferred from homology"/>
<evidence type="ECO:0000313" key="14">
    <source>
        <dbReference type="EMBL" id="GER92699.1"/>
    </source>
</evidence>
<dbReference type="EMBL" id="BLAB01000001">
    <property type="protein sequence ID" value="GER92699.1"/>
    <property type="molecule type" value="Genomic_DNA"/>
</dbReference>
<evidence type="ECO:0000256" key="9">
    <source>
        <dbReference type="ARBA" id="ARBA00022833"/>
    </source>
</evidence>
<dbReference type="GO" id="GO:1990077">
    <property type="term" value="C:primosome complex"/>
    <property type="evidence" value="ECO:0007669"/>
    <property type="project" value="UniProtKB-KW"/>
</dbReference>
<dbReference type="SMART" id="SM00493">
    <property type="entry name" value="TOPRIM"/>
    <property type="match status" value="1"/>
</dbReference>
<dbReference type="PANTHER" id="PTHR30313:SF2">
    <property type="entry name" value="DNA PRIMASE"/>
    <property type="match status" value="1"/>
</dbReference>
<dbReference type="InterPro" id="IPR037068">
    <property type="entry name" value="DNA_primase_core_N_sf"/>
</dbReference>
<keyword evidence="5" id="KW-0548">Nucleotidyltransferase</keyword>
<dbReference type="GO" id="GO:0003899">
    <property type="term" value="F:DNA-directed RNA polymerase activity"/>
    <property type="evidence" value="ECO:0007669"/>
    <property type="project" value="InterPro"/>
</dbReference>
<evidence type="ECO:0000256" key="6">
    <source>
        <dbReference type="ARBA" id="ARBA00022705"/>
    </source>
</evidence>
<dbReference type="InterPro" id="IPR030846">
    <property type="entry name" value="DnaG_bac"/>
</dbReference>
<keyword evidence="6" id="KW-0235">DNA replication</keyword>
<comment type="cofactor">
    <cofactor evidence="1">
        <name>Zn(2+)</name>
        <dbReference type="ChEBI" id="CHEBI:29105"/>
    </cofactor>
</comment>
<evidence type="ECO:0000256" key="2">
    <source>
        <dbReference type="ARBA" id="ARBA00022478"/>
    </source>
</evidence>
<dbReference type="SMART" id="SM00400">
    <property type="entry name" value="ZnF_CHCC"/>
    <property type="match status" value="1"/>
</dbReference>
<dbReference type="SUPFAM" id="SSF56731">
    <property type="entry name" value="DNA primase core"/>
    <property type="match status" value="1"/>
</dbReference>
<dbReference type="Gene3D" id="3.90.980.10">
    <property type="entry name" value="DNA primase, catalytic core, N-terminal domain"/>
    <property type="match status" value="1"/>
</dbReference>
<sequence length="571" mass="64517">MRDIVEDIKTRIDIIDLIAEHVELKRAGQNYKGLCPFHSEKTPSFMVNPSKQIFHCFGCHKGGDIFSFVMMVENMTFQEALSYLAQKAGIKLESTGHGSEIRSGIKENLFAIYKEALIFFRNNLKVSKHAISYLNKRGVDNETVEKFSLGYSKNEHDALFNHLKAKGFSFEYIKTSGLISSGDHGIYDFFRDRLIFPIFDLQGRPIAFGGRILSESKNAPKYINSPDSIIFKKGETSYGLNIAKNSIPQKGYSIIVEGYLDVISCHQYGLTNTIAPLGTALTSGQLKKLKRFSNKVLLIFDGDSAGISATKRSIELCYKEGIIVKILLLPQGEDPDTFLRKYGQEGFRKCMSHAISPVEFLLKVYDRSKLDAVRYMLQVIASCPDPLQRDETIRELSDRSKINELTLREELRHASRVKRQASRVDAFQKSGISSPENMEEKMLLSIALSFPDKVMLIANNIEPQIIEDPVIRGIFEKIKKWPSLEKLLTVCDKEEQKLITMLSINTEIDETDVEGIIENCLKTIAMKKLERQIRLAGEAGDVKLLNSLLFEKKSLLQKSKLFLNGGNLAKN</sequence>
<dbReference type="PROSITE" id="PS50880">
    <property type="entry name" value="TOPRIM"/>
    <property type="match status" value="1"/>
</dbReference>
<dbReference type="GO" id="GO:0006269">
    <property type="term" value="P:DNA replication, synthesis of primer"/>
    <property type="evidence" value="ECO:0007669"/>
    <property type="project" value="UniProtKB-KW"/>
</dbReference>
<dbReference type="SUPFAM" id="SSF57783">
    <property type="entry name" value="Zinc beta-ribbon"/>
    <property type="match status" value="1"/>
</dbReference>
<evidence type="ECO:0000256" key="11">
    <source>
        <dbReference type="ARBA" id="ARBA00023125"/>
    </source>
</evidence>
<dbReference type="AlphaFoldDB" id="A0A5J4L328"/>
<evidence type="ECO:0000256" key="7">
    <source>
        <dbReference type="ARBA" id="ARBA00022723"/>
    </source>
</evidence>
<reference evidence="14" key="1">
    <citation type="submission" date="2019-10" db="EMBL/GenBank/DDBJ databases">
        <title>Metagenomic sequencing of thiosulfate-disproportionating enrichment culture.</title>
        <authorList>
            <person name="Umezawa K."/>
            <person name="Kojima H."/>
            <person name="Fukui M."/>
        </authorList>
    </citation>
    <scope>NUCLEOTIDE SEQUENCE</scope>
    <source>
        <strain evidence="14">45J</strain>
    </source>
</reference>
<dbReference type="Pfam" id="PF01807">
    <property type="entry name" value="Zn_ribbon_DnaG"/>
    <property type="match status" value="1"/>
</dbReference>
<keyword evidence="7" id="KW-0479">Metal-binding</keyword>
<dbReference type="Pfam" id="PF13155">
    <property type="entry name" value="Toprim_2"/>
    <property type="match status" value="1"/>
</dbReference>
<keyword evidence="3" id="KW-0639">Primosome</keyword>
<dbReference type="GO" id="GO:0000428">
    <property type="term" value="C:DNA-directed RNA polymerase complex"/>
    <property type="evidence" value="ECO:0007669"/>
    <property type="project" value="UniProtKB-KW"/>
</dbReference>
<evidence type="ECO:0000256" key="10">
    <source>
        <dbReference type="ARBA" id="ARBA00022842"/>
    </source>
</evidence>
<dbReference type="PIRSF" id="PIRSF002811">
    <property type="entry name" value="DnaG"/>
    <property type="match status" value="1"/>
</dbReference>
<dbReference type="InterPro" id="IPR034151">
    <property type="entry name" value="TOPRIM_DnaG_bac"/>
</dbReference>
<evidence type="ECO:0000256" key="12">
    <source>
        <dbReference type="ARBA" id="ARBA00023163"/>
    </source>
</evidence>
<keyword evidence="2" id="KW-0240">DNA-directed RNA polymerase</keyword>
<protein>
    <submittedName>
        <fullName evidence="14">DNA primase</fullName>
    </submittedName>
</protein>
<evidence type="ECO:0000256" key="3">
    <source>
        <dbReference type="ARBA" id="ARBA00022515"/>
    </source>
</evidence>
<dbReference type="NCBIfam" id="TIGR01391">
    <property type="entry name" value="dnaG"/>
    <property type="match status" value="1"/>
</dbReference>
<dbReference type="GO" id="GO:0003677">
    <property type="term" value="F:DNA binding"/>
    <property type="evidence" value="ECO:0007669"/>
    <property type="project" value="UniProtKB-KW"/>
</dbReference>
<dbReference type="InterPro" id="IPR006295">
    <property type="entry name" value="DNA_primase_DnaG"/>
</dbReference>
<keyword evidence="10" id="KW-0460">Magnesium</keyword>
<dbReference type="Gene3D" id="1.10.860.10">
    <property type="entry name" value="DNAb Helicase, Chain A"/>
    <property type="match status" value="1"/>
</dbReference>
<accession>A0A5J4L328</accession>
<organism evidence="14">
    <name type="scientific">hot springs metagenome</name>
    <dbReference type="NCBI Taxonomy" id="433727"/>
    <lineage>
        <taxon>unclassified sequences</taxon>
        <taxon>metagenomes</taxon>
        <taxon>ecological metagenomes</taxon>
    </lineage>
</organism>
<dbReference type="PANTHER" id="PTHR30313">
    <property type="entry name" value="DNA PRIMASE"/>
    <property type="match status" value="1"/>
</dbReference>
<keyword evidence="8" id="KW-0863">Zinc-finger</keyword>
<name>A0A5J4L328_9ZZZZ</name>
<dbReference type="FunFam" id="3.90.580.10:FF:000001">
    <property type="entry name" value="DNA primase"/>
    <property type="match status" value="1"/>
</dbReference>
<dbReference type="InterPro" id="IPR002694">
    <property type="entry name" value="Znf_CHC2"/>
</dbReference>
<dbReference type="HAMAP" id="MF_00974">
    <property type="entry name" value="DNA_primase_DnaG"/>
    <property type="match status" value="1"/>
</dbReference>
<evidence type="ECO:0000256" key="8">
    <source>
        <dbReference type="ARBA" id="ARBA00022771"/>
    </source>
</evidence>
<dbReference type="Pfam" id="PF08275">
    <property type="entry name" value="DNAG_N"/>
    <property type="match status" value="1"/>
</dbReference>
<dbReference type="GO" id="GO:0005737">
    <property type="term" value="C:cytoplasm"/>
    <property type="evidence" value="ECO:0007669"/>
    <property type="project" value="TreeGrafter"/>
</dbReference>
<keyword evidence="12" id="KW-0804">Transcription</keyword>
<evidence type="ECO:0000256" key="5">
    <source>
        <dbReference type="ARBA" id="ARBA00022695"/>
    </source>
</evidence>
<dbReference type="FunFam" id="3.40.1360.10:FF:000002">
    <property type="entry name" value="DNA primase"/>
    <property type="match status" value="1"/>
</dbReference>
<keyword evidence="4" id="KW-0808">Transferase</keyword>
<keyword evidence="11" id="KW-0238">DNA-binding</keyword>
<comment type="caution">
    <text evidence="14">The sequence shown here is derived from an EMBL/GenBank/DDBJ whole genome shotgun (WGS) entry which is preliminary data.</text>
</comment>
<evidence type="ECO:0000259" key="13">
    <source>
        <dbReference type="PROSITE" id="PS50880"/>
    </source>
</evidence>
<evidence type="ECO:0000256" key="4">
    <source>
        <dbReference type="ARBA" id="ARBA00022679"/>
    </source>
</evidence>
<dbReference type="InterPro" id="IPR016136">
    <property type="entry name" value="DNA_helicase_N/primase_C"/>
</dbReference>
<dbReference type="InterPro" id="IPR036977">
    <property type="entry name" value="DNA_primase_Znf_CHC2"/>
</dbReference>
<keyword evidence="9" id="KW-0862">Zinc</keyword>